<dbReference type="EMBL" id="JAUTAN010000001">
    <property type="protein sequence ID" value="MDQ1104940.1"/>
    <property type="molecule type" value="Genomic_DNA"/>
</dbReference>
<dbReference type="InterPro" id="IPR003593">
    <property type="entry name" value="AAA+_ATPase"/>
</dbReference>
<dbReference type="Pfam" id="PF08352">
    <property type="entry name" value="oligo_HPY"/>
    <property type="match status" value="1"/>
</dbReference>
<dbReference type="NCBIfam" id="NF007739">
    <property type="entry name" value="PRK10419.1"/>
    <property type="match status" value="2"/>
</dbReference>
<reference evidence="7" key="1">
    <citation type="submission" date="2023-07" db="EMBL/GenBank/DDBJ databases">
        <title>Functional and genomic diversity of the sorghum phyllosphere microbiome.</title>
        <authorList>
            <person name="Shade A."/>
        </authorList>
    </citation>
    <scope>NUCLEOTIDE SEQUENCE</scope>
    <source>
        <strain evidence="7">SORGH_AS_1067</strain>
    </source>
</reference>
<evidence type="ECO:0000313" key="8">
    <source>
        <dbReference type="Proteomes" id="UP001239215"/>
    </source>
</evidence>
<evidence type="ECO:0000259" key="6">
    <source>
        <dbReference type="PROSITE" id="PS50893"/>
    </source>
</evidence>
<keyword evidence="4 7" id="KW-0067">ATP-binding</keyword>
<dbReference type="InterPro" id="IPR027417">
    <property type="entry name" value="P-loop_NTPase"/>
</dbReference>
<dbReference type="Gene3D" id="3.40.50.300">
    <property type="entry name" value="P-loop containing nucleotide triphosphate hydrolases"/>
    <property type="match status" value="2"/>
</dbReference>
<dbReference type="InterPro" id="IPR003439">
    <property type="entry name" value="ABC_transporter-like_ATP-bd"/>
</dbReference>
<dbReference type="GO" id="GO:0016887">
    <property type="term" value="F:ATP hydrolysis activity"/>
    <property type="evidence" value="ECO:0007669"/>
    <property type="project" value="InterPro"/>
</dbReference>
<dbReference type="PROSITE" id="PS00211">
    <property type="entry name" value="ABC_TRANSPORTER_1"/>
    <property type="match status" value="2"/>
</dbReference>
<comment type="caution">
    <text evidence="7">The sequence shown here is derived from an EMBL/GenBank/DDBJ whole genome shotgun (WGS) entry which is preliminary data.</text>
</comment>
<evidence type="ECO:0000256" key="1">
    <source>
        <dbReference type="ARBA" id="ARBA00005417"/>
    </source>
</evidence>
<accession>A0AAJ1U2U1</accession>
<evidence type="ECO:0000256" key="3">
    <source>
        <dbReference type="ARBA" id="ARBA00022741"/>
    </source>
</evidence>
<sequence>MAPHDRLTTLLDKPTGATPPDVPPVLAVEGLTIAYGGTQVVHGVDLAIGRGQSLALIGESGSGKSTIARALLRLLPEGGRAQGRAVFEGVDVLALPERRFRPLRGRSIGFVPQDPGASLNPVRTIGAQGLEAAALLDLDSKAERREAVLETLAQVGLDDPRRVAASYPHELSGGMLQRVLIGLAVLPRPALLVADEPTSALDVTIQKRILDLLSDLRADLGNSLLLITHDLAIAAERADSLVVLKNGTVHESGATSEVFAAPSSAYARRLHADVPSLNPDRYADLRDVGERRRHGADATPARIEVAGLTKTFGRGDDALVAVDDVSFSVPAGTTHALVGESGSGKTTTIRLLVGLETPDSGSVEVAGAAVHQHDRAELREARRHLQLVYQNPFTSLDPLWKVERLVREPLDRYGVGTRAERRDRVREAVASVGLSEELLTRRPAALSGGQRQRVAIARALVLQPDVLVLDEPTSALDVSVQADIVQLLLRLQAERGLTYLFVSHDLALVRQLAHTVSVMRHGKVVESGPVAEVFAAPEHDYTRTLLASVPRGAER</sequence>
<proteinExistence type="inferred from homology"/>
<evidence type="ECO:0000313" key="7">
    <source>
        <dbReference type="EMBL" id="MDQ1104940.1"/>
    </source>
</evidence>
<dbReference type="PROSITE" id="PS50893">
    <property type="entry name" value="ABC_TRANSPORTER_2"/>
    <property type="match status" value="2"/>
</dbReference>
<dbReference type="PANTHER" id="PTHR43776">
    <property type="entry name" value="TRANSPORT ATP-BINDING PROTEIN"/>
    <property type="match status" value="1"/>
</dbReference>
<dbReference type="GO" id="GO:0055085">
    <property type="term" value="P:transmembrane transport"/>
    <property type="evidence" value="ECO:0007669"/>
    <property type="project" value="UniProtKB-ARBA"/>
</dbReference>
<dbReference type="GO" id="GO:0015833">
    <property type="term" value="P:peptide transport"/>
    <property type="evidence" value="ECO:0007669"/>
    <property type="project" value="InterPro"/>
</dbReference>
<dbReference type="RefSeq" id="WP_307200727.1">
    <property type="nucleotide sequence ID" value="NZ_JAUTAN010000001.1"/>
</dbReference>
<dbReference type="PANTHER" id="PTHR43776:SF7">
    <property type="entry name" value="D,D-DIPEPTIDE TRANSPORT ATP-BINDING PROTEIN DDPF-RELATED"/>
    <property type="match status" value="1"/>
</dbReference>
<feature type="region of interest" description="Disordered" evidence="5">
    <location>
        <begin position="1"/>
        <end position="22"/>
    </location>
</feature>
<keyword evidence="3" id="KW-0547">Nucleotide-binding</keyword>
<dbReference type="AlphaFoldDB" id="A0AAJ1U2U1"/>
<dbReference type="InterPro" id="IPR017871">
    <property type="entry name" value="ABC_transporter-like_CS"/>
</dbReference>
<dbReference type="Pfam" id="PF00005">
    <property type="entry name" value="ABC_tran"/>
    <property type="match status" value="2"/>
</dbReference>
<evidence type="ECO:0000256" key="5">
    <source>
        <dbReference type="SAM" id="MobiDB-lite"/>
    </source>
</evidence>
<dbReference type="InterPro" id="IPR050319">
    <property type="entry name" value="ABC_transp_ATP-bind"/>
</dbReference>
<dbReference type="SUPFAM" id="SSF52540">
    <property type="entry name" value="P-loop containing nucleoside triphosphate hydrolases"/>
    <property type="match status" value="2"/>
</dbReference>
<dbReference type="InterPro" id="IPR013563">
    <property type="entry name" value="Oligopep_ABC_C"/>
</dbReference>
<evidence type="ECO:0000256" key="4">
    <source>
        <dbReference type="ARBA" id="ARBA00022840"/>
    </source>
</evidence>
<dbReference type="Proteomes" id="UP001239215">
    <property type="component" value="Unassembled WGS sequence"/>
</dbReference>
<feature type="domain" description="ABC transporter" evidence="6">
    <location>
        <begin position="26"/>
        <end position="271"/>
    </location>
</feature>
<keyword evidence="2" id="KW-0813">Transport</keyword>
<dbReference type="NCBIfam" id="NF008453">
    <property type="entry name" value="PRK11308.1"/>
    <property type="match status" value="2"/>
</dbReference>
<dbReference type="CDD" id="cd03257">
    <property type="entry name" value="ABC_NikE_OppD_transporters"/>
    <property type="match status" value="2"/>
</dbReference>
<organism evidence="7 8">
    <name type="scientific">Nocardioides zeae</name>
    <dbReference type="NCBI Taxonomy" id="1457234"/>
    <lineage>
        <taxon>Bacteria</taxon>
        <taxon>Bacillati</taxon>
        <taxon>Actinomycetota</taxon>
        <taxon>Actinomycetes</taxon>
        <taxon>Propionibacteriales</taxon>
        <taxon>Nocardioidaceae</taxon>
        <taxon>Nocardioides</taxon>
    </lineage>
</organism>
<comment type="similarity">
    <text evidence="1">Belongs to the ABC transporter superfamily.</text>
</comment>
<protein>
    <submittedName>
        <fullName evidence="7">Peptide/nickel transport system ATP-binding protein</fullName>
    </submittedName>
</protein>
<dbReference type="SMART" id="SM00382">
    <property type="entry name" value="AAA"/>
    <property type="match status" value="2"/>
</dbReference>
<evidence type="ECO:0000256" key="2">
    <source>
        <dbReference type="ARBA" id="ARBA00022448"/>
    </source>
</evidence>
<name>A0AAJ1U2U1_9ACTN</name>
<gene>
    <name evidence="7" type="ORF">QE405_002224</name>
</gene>
<feature type="domain" description="ABC transporter" evidence="6">
    <location>
        <begin position="303"/>
        <end position="546"/>
    </location>
</feature>
<dbReference type="GO" id="GO:0005524">
    <property type="term" value="F:ATP binding"/>
    <property type="evidence" value="ECO:0007669"/>
    <property type="project" value="UniProtKB-KW"/>
</dbReference>